<keyword evidence="7" id="KW-0808">Transferase</keyword>
<dbReference type="GO" id="GO:0003676">
    <property type="term" value="F:nucleic acid binding"/>
    <property type="evidence" value="ECO:0007669"/>
    <property type="project" value="InterPro"/>
</dbReference>
<dbReference type="GO" id="GO:0008408">
    <property type="term" value="F:3'-5' exonuclease activity"/>
    <property type="evidence" value="ECO:0007669"/>
    <property type="project" value="InterPro"/>
</dbReference>
<keyword evidence="6" id="KW-0963">Cytoplasm</keyword>
<dbReference type="PANTHER" id="PTHR32294">
    <property type="entry name" value="DNA POLYMERASE III SUBUNIT ALPHA"/>
    <property type="match status" value="1"/>
</dbReference>
<dbReference type="Gene3D" id="1.10.150.870">
    <property type="match status" value="1"/>
</dbReference>
<dbReference type="InterPro" id="IPR016195">
    <property type="entry name" value="Pol/histidinol_Pase-like"/>
</dbReference>
<dbReference type="NCBIfam" id="TIGR00594">
    <property type="entry name" value="polc"/>
    <property type="match status" value="1"/>
</dbReference>
<proteinExistence type="inferred from homology"/>
<dbReference type="InterPro" id="IPR004365">
    <property type="entry name" value="NA-bd_OB_tRNA"/>
</dbReference>
<dbReference type="EMBL" id="CAFBLM010000032">
    <property type="protein sequence ID" value="CAB4871303.1"/>
    <property type="molecule type" value="Genomic_DNA"/>
</dbReference>
<evidence type="ECO:0000256" key="13">
    <source>
        <dbReference type="ARBA" id="ARBA00049244"/>
    </source>
</evidence>
<keyword evidence="12" id="KW-0234">DNA repair</keyword>
<dbReference type="EC" id="2.7.7.7" evidence="3"/>
<dbReference type="InterPro" id="IPR004013">
    <property type="entry name" value="PHP_dom"/>
</dbReference>
<dbReference type="AlphaFoldDB" id="A0A6J7DV72"/>
<dbReference type="GO" id="GO:0005737">
    <property type="term" value="C:cytoplasm"/>
    <property type="evidence" value="ECO:0007669"/>
    <property type="project" value="UniProtKB-SubCell"/>
</dbReference>
<evidence type="ECO:0000256" key="12">
    <source>
        <dbReference type="ARBA" id="ARBA00023204"/>
    </source>
</evidence>
<dbReference type="Pfam" id="PF07733">
    <property type="entry name" value="DNA_pol3_alpha"/>
    <property type="match status" value="1"/>
</dbReference>
<dbReference type="SMART" id="SM00481">
    <property type="entry name" value="POLIIIAc"/>
    <property type="match status" value="1"/>
</dbReference>
<evidence type="ECO:0000256" key="10">
    <source>
        <dbReference type="ARBA" id="ARBA00022763"/>
    </source>
</evidence>
<dbReference type="PANTHER" id="PTHR32294:SF4">
    <property type="entry name" value="ERROR-PRONE DNA POLYMERASE"/>
    <property type="match status" value="1"/>
</dbReference>
<dbReference type="Gene3D" id="1.10.10.1600">
    <property type="entry name" value="Bacterial DNA polymerase III alpha subunit, thumb domain"/>
    <property type="match status" value="1"/>
</dbReference>
<evidence type="ECO:0000256" key="3">
    <source>
        <dbReference type="ARBA" id="ARBA00012417"/>
    </source>
</evidence>
<dbReference type="InterPro" id="IPR040982">
    <property type="entry name" value="DNA_pol3_finger"/>
</dbReference>
<sequence length="1152" mass="126280">MVTYTRGRLVIPQQRSSDQSFIHLRVASGWSMKHGASHVEELIDRAITLGQPALALTDRDGVYGVVKFVLACQKAGIEPIVGVDLALAESTQIVESAVRRTPARGGAFVDARLPRVSFLAQGARGWAQVSRLVSAAHEQRGNPVLTWEKLEEVFAHDSSVIVLLGPDSPLGSALIGKHDEKARAHIARWKQLVGASSVRIELISHRANDHNPRGVRRSTLLAARMLQFAVSEHVTPVLTNAVRYARPEQGRVVDVLDAARRLVMLDERHLDRVNSNGHLADTEHMRAIAYEIAQSAAVGSPALVAQRLLTVTAETANSCVIDPQADLGLGSAHLPEAPAGVNQILRQRCEAGLSRRGLRGEQPIIRDRLDAELSVIEHLGFASYFLTVADIVEMIRGLDIRVAARGSGAGSLVNHLLDISGVDPIAHGLLFERFLSPLRKQLPDIDLDVESARRLEIYSHIFDKYGSQRVACVAMTDTYRVRHAIRDVGSALGMEAAEISRFAKVFPHIKARDIRSALENIPELRDGGFGKTSARMALVLDLVEELDGLPRHTAMHPCGIVLSNLSLLDRTPVEPSSAGFAMSQFDKDDVEELGLLKLDVLGVRMQSAMAYALEEVERVDGINIDIDDADQVQLDDHDTFELICSTRTLGCFQIESPGQRELLGKFAPQVFSDLIIDISLFRPGPVASDMITPFLNVRQGWSKAQYLHPDLQPIVEETCGVVVFHEQVLRIVSLFTGVSLARADEVRRALGNRDNFPQLRAWFYPAALDRGYSLEVIEQVWDVLCAFGSFGFCKAHAAAFALPTYQSAWLKAHHPAAFLAGVLTHDPGMYPKRVILDDARQLGIEVLPLNVQLSDSSYRVERSSAGYGIRLGLNDVAGISAEEIDRVMQSRPFVDLADFWFRAKVSRPVVERLVSVGAFDWLVGAHSSSHGGADQITRRDLLLQIADLDHSAKTVRAHTNTGQLSLVGSVDPASLLVPTGLPEMNSAEKVRAELDVLGLDASRHVVDFYSSLLDQLNVVRSKDLLTTRSQSQVLVAGVKVSTQTPPVRSGRRVVFLTMDDSTGPVDVAFFDDTPSQVLHQVFAGWLLVVRGVTRRTGPKGISIRGTHAWDLTHLYEVYQSQGLGAVLELLIPEDDLTTHSRNPRRNSVSAGQ</sequence>
<evidence type="ECO:0000256" key="1">
    <source>
        <dbReference type="ARBA" id="ARBA00004496"/>
    </source>
</evidence>
<keyword evidence="8" id="KW-0548">Nucleotidyltransferase</keyword>
<organism evidence="15">
    <name type="scientific">freshwater metagenome</name>
    <dbReference type="NCBI Taxonomy" id="449393"/>
    <lineage>
        <taxon>unclassified sequences</taxon>
        <taxon>metagenomes</taxon>
        <taxon>ecological metagenomes</taxon>
    </lineage>
</organism>
<keyword evidence="9" id="KW-0235">DNA replication</keyword>
<dbReference type="Pfam" id="PF02811">
    <property type="entry name" value="PHP"/>
    <property type="match status" value="1"/>
</dbReference>
<comment type="similarity">
    <text evidence="2">Belongs to the DNA polymerase type-C family. DnaE2 subfamily.</text>
</comment>
<dbReference type="InterPro" id="IPR004805">
    <property type="entry name" value="DnaE2/DnaE/PolC"/>
</dbReference>
<comment type="subcellular location">
    <subcellularLocation>
        <location evidence="1">Cytoplasm</location>
    </subcellularLocation>
</comment>
<dbReference type="InterPro" id="IPR029460">
    <property type="entry name" value="DNAPol_HHH"/>
</dbReference>
<evidence type="ECO:0000256" key="7">
    <source>
        <dbReference type="ARBA" id="ARBA00022679"/>
    </source>
</evidence>
<dbReference type="InterPro" id="IPR011708">
    <property type="entry name" value="DNA_pol3_alpha_NTPase_dom"/>
</dbReference>
<dbReference type="InterPro" id="IPR041931">
    <property type="entry name" value="DNA_pol3_alpha_thumb_dom"/>
</dbReference>
<keyword evidence="10" id="KW-0227">DNA damage</keyword>
<dbReference type="Pfam" id="PF14579">
    <property type="entry name" value="HHH_6"/>
    <property type="match status" value="1"/>
</dbReference>
<evidence type="ECO:0000313" key="15">
    <source>
        <dbReference type="EMBL" id="CAB4871303.1"/>
    </source>
</evidence>
<reference evidence="15" key="1">
    <citation type="submission" date="2020-05" db="EMBL/GenBank/DDBJ databases">
        <authorList>
            <person name="Chiriac C."/>
            <person name="Salcher M."/>
            <person name="Ghai R."/>
            <person name="Kavagutti S V."/>
        </authorList>
    </citation>
    <scope>NUCLEOTIDE SEQUENCE</scope>
</reference>
<dbReference type="CDD" id="cd04485">
    <property type="entry name" value="DnaE_OBF"/>
    <property type="match status" value="1"/>
</dbReference>
<evidence type="ECO:0000256" key="4">
    <source>
        <dbReference type="ARBA" id="ARBA00017273"/>
    </source>
</evidence>
<dbReference type="GO" id="GO:0003887">
    <property type="term" value="F:DNA-directed DNA polymerase activity"/>
    <property type="evidence" value="ECO:0007669"/>
    <property type="project" value="UniProtKB-KW"/>
</dbReference>
<accession>A0A6J7DV72</accession>
<evidence type="ECO:0000256" key="6">
    <source>
        <dbReference type="ARBA" id="ARBA00022490"/>
    </source>
</evidence>
<dbReference type="Pfam" id="PF17657">
    <property type="entry name" value="DNA_pol3_finger"/>
    <property type="match status" value="1"/>
</dbReference>
<gene>
    <name evidence="15" type="ORF">UFOPK3401_00823</name>
</gene>
<evidence type="ECO:0000256" key="8">
    <source>
        <dbReference type="ARBA" id="ARBA00022695"/>
    </source>
</evidence>
<name>A0A6J7DV72_9ZZZZ</name>
<feature type="domain" description="Polymerase/histidinol phosphatase N-terminal" evidence="14">
    <location>
        <begin position="22"/>
        <end position="89"/>
    </location>
</feature>
<protein>
    <recommendedName>
        <fullName evidence="5">DNA polymerase III subunit alpha</fullName>
        <ecNumber evidence="3">2.7.7.7</ecNumber>
    </recommendedName>
    <alternativeName>
        <fullName evidence="4">Error-prone DNA polymerase</fullName>
    </alternativeName>
</protein>
<dbReference type="InterPro" id="IPR003141">
    <property type="entry name" value="Pol/His_phosphatase_N"/>
</dbReference>
<evidence type="ECO:0000256" key="2">
    <source>
        <dbReference type="ARBA" id="ARBA00007391"/>
    </source>
</evidence>
<evidence type="ECO:0000256" key="5">
    <source>
        <dbReference type="ARBA" id="ARBA00019114"/>
    </source>
</evidence>
<dbReference type="Pfam" id="PF01336">
    <property type="entry name" value="tRNA_anti-codon"/>
    <property type="match status" value="1"/>
</dbReference>
<dbReference type="SUPFAM" id="SSF89550">
    <property type="entry name" value="PHP domain-like"/>
    <property type="match status" value="1"/>
</dbReference>
<dbReference type="GO" id="GO:0006281">
    <property type="term" value="P:DNA repair"/>
    <property type="evidence" value="ECO:0007669"/>
    <property type="project" value="UniProtKB-KW"/>
</dbReference>
<evidence type="ECO:0000256" key="9">
    <source>
        <dbReference type="ARBA" id="ARBA00022705"/>
    </source>
</evidence>
<comment type="catalytic activity">
    <reaction evidence="13">
        <text>DNA(n) + a 2'-deoxyribonucleoside 5'-triphosphate = DNA(n+1) + diphosphate</text>
        <dbReference type="Rhea" id="RHEA:22508"/>
        <dbReference type="Rhea" id="RHEA-COMP:17339"/>
        <dbReference type="Rhea" id="RHEA-COMP:17340"/>
        <dbReference type="ChEBI" id="CHEBI:33019"/>
        <dbReference type="ChEBI" id="CHEBI:61560"/>
        <dbReference type="ChEBI" id="CHEBI:173112"/>
        <dbReference type="EC" id="2.7.7.7"/>
    </reaction>
</comment>
<evidence type="ECO:0000256" key="11">
    <source>
        <dbReference type="ARBA" id="ARBA00022932"/>
    </source>
</evidence>
<dbReference type="GO" id="GO:0006260">
    <property type="term" value="P:DNA replication"/>
    <property type="evidence" value="ECO:0007669"/>
    <property type="project" value="UniProtKB-KW"/>
</dbReference>
<evidence type="ECO:0000259" key="14">
    <source>
        <dbReference type="SMART" id="SM00481"/>
    </source>
</evidence>
<dbReference type="Gene3D" id="3.20.20.140">
    <property type="entry name" value="Metal-dependent hydrolases"/>
    <property type="match status" value="1"/>
</dbReference>
<keyword evidence="11" id="KW-0239">DNA-directed DNA polymerase</keyword>